<name>A0A9J6NXN9_9CLOT</name>
<evidence type="ECO:0000313" key="2">
    <source>
        <dbReference type="Proteomes" id="UP001056429"/>
    </source>
</evidence>
<protein>
    <submittedName>
        <fullName evidence="1">Uncharacterized protein</fullName>
    </submittedName>
</protein>
<proteinExistence type="predicted"/>
<comment type="caution">
    <text evidence="1">The sequence shown here is derived from an EMBL/GenBank/DDBJ whole genome shotgun (WGS) entry which is preliminary data.</text>
</comment>
<reference evidence="1" key="2">
    <citation type="submission" date="2021-04" db="EMBL/GenBank/DDBJ databases">
        <authorList>
            <person name="Dong X."/>
        </authorList>
    </citation>
    <scope>NUCLEOTIDE SEQUENCE</scope>
    <source>
        <strain evidence="1">ZWT</strain>
    </source>
</reference>
<dbReference type="EMBL" id="JAGSOJ010000001">
    <property type="protein sequence ID" value="MCM1989027.1"/>
    <property type="molecule type" value="Genomic_DNA"/>
</dbReference>
<organism evidence="1 2">
    <name type="scientific">Oceanirhabdus seepicola</name>
    <dbReference type="NCBI Taxonomy" id="2828781"/>
    <lineage>
        <taxon>Bacteria</taxon>
        <taxon>Bacillati</taxon>
        <taxon>Bacillota</taxon>
        <taxon>Clostridia</taxon>
        <taxon>Eubacteriales</taxon>
        <taxon>Clostridiaceae</taxon>
        <taxon>Oceanirhabdus</taxon>
    </lineage>
</organism>
<reference evidence="1" key="1">
    <citation type="journal article" date="2021" name="mSystems">
        <title>Bacteria and Archaea Synergistically Convert Glycine Betaine to Biogenic Methane in the Formosa Cold Seep of the South China Sea.</title>
        <authorList>
            <person name="Li L."/>
            <person name="Zhang W."/>
            <person name="Zhang S."/>
            <person name="Song L."/>
            <person name="Sun Q."/>
            <person name="Zhang H."/>
            <person name="Xiang H."/>
            <person name="Dong X."/>
        </authorList>
    </citation>
    <scope>NUCLEOTIDE SEQUENCE</scope>
    <source>
        <strain evidence="1">ZWT</strain>
    </source>
</reference>
<dbReference type="AlphaFoldDB" id="A0A9J6NXN9"/>
<dbReference type="RefSeq" id="WP_250857893.1">
    <property type="nucleotide sequence ID" value="NZ_JAGSOJ010000001.1"/>
</dbReference>
<evidence type="ECO:0000313" key="1">
    <source>
        <dbReference type="EMBL" id="MCM1989027.1"/>
    </source>
</evidence>
<sequence>MERDMYCSNCTCFEGKDDDGGWCLEYNCLRIIGDMCIDPDDWSYERKVESE</sequence>
<keyword evidence="2" id="KW-1185">Reference proteome</keyword>
<accession>A0A9J6NXN9</accession>
<dbReference type="Proteomes" id="UP001056429">
    <property type="component" value="Unassembled WGS sequence"/>
</dbReference>
<gene>
    <name evidence="1" type="ORF">KDK92_04680</name>
</gene>